<feature type="region of interest" description="Disordered" evidence="2">
    <location>
        <begin position="1"/>
        <end position="72"/>
    </location>
</feature>
<evidence type="ECO:0000256" key="1">
    <source>
        <dbReference type="SAM" id="Coils"/>
    </source>
</evidence>
<evidence type="ECO:0000256" key="3">
    <source>
        <dbReference type="SAM" id="Phobius"/>
    </source>
</evidence>
<feature type="transmembrane region" description="Helical" evidence="3">
    <location>
        <begin position="567"/>
        <end position="587"/>
    </location>
</feature>
<sequence>MTTKPKARKFRIRQSDGAGSQAGPGRAANLDVAAPGGDAGRDTAVIDSAPQPSRPEPVEDGFGATAFPGSAAHDRLVQRNAESARAQPAPVPTVEEELAAIRAEGLTGRQLRMARRTAQKHGLSPSSDFDAVRLLRARGIDPFARSNMLQLVVDESENQTRQAGGGAQGPHAGMPATRGGDNLPAPARQMQPATQQPPATPGRVSPLDQDERAREIMRVQRDIARRRRKRLLLLVSRLAFFVLLPTLLVGYYYYRVATPLFATNTEFVIQKAESGGTAGGLGSLLGGSSFATVQESITVQAYLESREAMLRLDEELGFREHFSSEEIDPLTRIAPDATVEDVYDVYRRHLEIGYDPTEGLIRMEVAAADPEVSQSFSEALIRYAEERVDRMSQRLREDQMAGARESYEDAESRVIEAQARVLELQERRGVLNTENEVSTVFQQISSFEMQLQEERLRLDEMTSVARPNPTRVEVAERNIARLEALIAELRAGLTETADGSASLARIQSELLIAQADLETRQMMLAEALQGMESARIEANRQSLYLSMGVYPIPPDAPAYPRAFENTLLALLIFSGIYLMVSMTVSVLREQVSS</sequence>
<dbReference type="PANTHER" id="PTHR32309">
    <property type="entry name" value="TYROSINE-PROTEIN KINASE"/>
    <property type="match status" value="1"/>
</dbReference>
<dbReference type="InterPro" id="IPR050445">
    <property type="entry name" value="Bact_polysacc_biosynth/exp"/>
</dbReference>
<reference evidence="5" key="1">
    <citation type="journal article" date="2019" name="Int. J. Syst. Evol. Microbiol.">
        <title>The Global Catalogue of Microorganisms (GCM) 10K type strain sequencing project: providing services to taxonomists for standard genome sequencing and annotation.</title>
        <authorList>
            <consortium name="The Broad Institute Genomics Platform"/>
            <consortium name="The Broad Institute Genome Sequencing Center for Infectious Disease"/>
            <person name="Wu L."/>
            <person name="Ma J."/>
        </authorList>
    </citation>
    <scope>NUCLEOTIDE SEQUENCE [LARGE SCALE GENOMIC DNA]</scope>
    <source>
        <strain evidence="5">JCM 18015</strain>
    </source>
</reference>
<proteinExistence type="predicted"/>
<keyword evidence="1" id="KW-0175">Coiled coil</keyword>
<feature type="transmembrane region" description="Helical" evidence="3">
    <location>
        <begin position="231"/>
        <end position="254"/>
    </location>
</feature>
<evidence type="ECO:0000256" key="2">
    <source>
        <dbReference type="SAM" id="MobiDB-lite"/>
    </source>
</evidence>
<keyword evidence="5" id="KW-1185">Reference proteome</keyword>
<dbReference type="PANTHER" id="PTHR32309:SF13">
    <property type="entry name" value="FERRIC ENTEROBACTIN TRANSPORT PROTEIN FEPE"/>
    <property type="match status" value="1"/>
</dbReference>
<name>A0ABP9LF43_9RHOB</name>
<keyword evidence="3" id="KW-1133">Transmembrane helix</keyword>
<dbReference type="EMBL" id="BAABHW010000004">
    <property type="protein sequence ID" value="GAA5077141.1"/>
    <property type="molecule type" value="Genomic_DNA"/>
</dbReference>
<organism evidence="4 5">
    <name type="scientific">[Roseibacterium] beibuensis</name>
    <dbReference type="NCBI Taxonomy" id="1193142"/>
    <lineage>
        <taxon>Bacteria</taxon>
        <taxon>Pseudomonadati</taxon>
        <taxon>Pseudomonadota</taxon>
        <taxon>Alphaproteobacteria</taxon>
        <taxon>Rhodobacterales</taxon>
        <taxon>Roseobacteraceae</taxon>
        <taxon>Roseicyclus</taxon>
    </lineage>
</organism>
<evidence type="ECO:0000313" key="5">
    <source>
        <dbReference type="Proteomes" id="UP001499910"/>
    </source>
</evidence>
<accession>A0ABP9LF43</accession>
<evidence type="ECO:0000313" key="4">
    <source>
        <dbReference type="EMBL" id="GAA5077141.1"/>
    </source>
</evidence>
<keyword evidence="3" id="KW-0472">Membrane</keyword>
<dbReference type="RefSeq" id="WP_259549740.1">
    <property type="nucleotide sequence ID" value="NZ_BAABHW010000004.1"/>
</dbReference>
<feature type="coiled-coil region" evidence="1">
    <location>
        <begin position="400"/>
        <end position="427"/>
    </location>
</feature>
<dbReference type="Proteomes" id="UP001499910">
    <property type="component" value="Unassembled WGS sequence"/>
</dbReference>
<feature type="compositionally biased region" description="Low complexity" evidence="2">
    <location>
        <begin position="184"/>
        <end position="197"/>
    </location>
</feature>
<gene>
    <name evidence="4" type="ORF">GCM10023209_27050</name>
</gene>
<feature type="compositionally biased region" description="Basic residues" evidence="2">
    <location>
        <begin position="1"/>
        <end position="12"/>
    </location>
</feature>
<comment type="caution">
    <text evidence="4">The sequence shown here is derived from an EMBL/GenBank/DDBJ whole genome shotgun (WGS) entry which is preliminary data.</text>
</comment>
<feature type="region of interest" description="Disordered" evidence="2">
    <location>
        <begin position="157"/>
        <end position="212"/>
    </location>
</feature>
<keyword evidence="3" id="KW-0812">Transmembrane</keyword>
<protein>
    <submittedName>
        <fullName evidence="4">Capsule polysaccharide transporter</fullName>
    </submittedName>
</protein>